<organism evidence="2 3">
    <name type="scientific">Novosphingobium subterraneum</name>
    <dbReference type="NCBI Taxonomy" id="48936"/>
    <lineage>
        <taxon>Bacteria</taxon>
        <taxon>Pseudomonadati</taxon>
        <taxon>Pseudomonadota</taxon>
        <taxon>Alphaproteobacteria</taxon>
        <taxon>Sphingomonadales</taxon>
        <taxon>Sphingomonadaceae</taxon>
        <taxon>Novosphingobium</taxon>
    </lineage>
</organism>
<feature type="region of interest" description="Disordered" evidence="1">
    <location>
        <begin position="1"/>
        <end position="28"/>
    </location>
</feature>
<comment type="caution">
    <text evidence="2">The sequence shown here is derived from an EMBL/GenBank/DDBJ whole genome shotgun (WGS) entry which is preliminary data.</text>
</comment>
<dbReference type="EMBL" id="JRVC01000006">
    <property type="protein sequence ID" value="KHS47821.1"/>
    <property type="molecule type" value="Genomic_DNA"/>
</dbReference>
<dbReference type="Proteomes" id="UP000031338">
    <property type="component" value="Unassembled WGS sequence"/>
</dbReference>
<evidence type="ECO:0000256" key="1">
    <source>
        <dbReference type="SAM" id="MobiDB-lite"/>
    </source>
</evidence>
<dbReference type="PATRIC" id="fig|48936.3.peg.1622"/>
<dbReference type="RefSeq" id="WP_156135736.1">
    <property type="nucleotide sequence ID" value="NZ_JRVC01000006.1"/>
</dbReference>
<name>A0A0B9AB07_9SPHN</name>
<protein>
    <submittedName>
        <fullName evidence="2">Uncharacterized protein</fullName>
    </submittedName>
</protein>
<evidence type="ECO:0000313" key="2">
    <source>
        <dbReference type="EMBL" id="KHS47821.1"/>
    </source>
</evidence>
<accession>A0A0B9AB07</accession>
<gene>
    <name evidence="2" type="ORF">NJ75_01618</name>
</gene>
<feature type="compositionally biased region" description="Basic and acidic residues" evidence="1">
    <location>
        <begin position="1"/>
        <end position="10"/>
    </location>
</feature>
<proteinExistence type="predicted"/>
<keyword evidence="3" id="KW-1185">Reference proteome</keyword>
<reference evidence="2 3" key="1">
    <citation type="submission" date="2014-10" db="EMBL/GenBank/DDBJ databases">
        <title>Draft genome sequence of Novosphingobium subterraneum DSM 12447.</title>
        <authorList>
            <person name="Gan H.M."/>
            <person name="Gan H.Y."/>
            <person name="Savka M.A."/>
        </authorList>
    </citation>
    <scope>NUCLEOTIDE SEQUENCE [LARGE SCALE GENOMIC DNA]</scope>
    <source>
        <strain evidence="2 3">DSM 12447</strain>
    </source>
</reference>
<evidence type="ECO:0000313" key="3">
    <source>
        <dbReference type="Proteomes" id="UP000031338"/>
    </source>
</evidence>
<sequence>MIRLPRRGETFPRPQAQDAPANAWGSQWKHLPRSPMHLVRNAMRDGLRTLRG</sequence>
<dbReference type="AlphaFoldDB" id="A0A0B9AB07"/>